<accession>A0ABU3Z714</accession>
<organism evidence="2 3">
    <name type="scientific">Veillonella absiana</name>
    <dbReference type="NCBI Taxonomy" id="3079305"/>
    <lineage>
        <taxon>Bacteria</taxon>
        <taxon>Bacillati</taxon>
        <taxon>Bacillota</taxon>
        <taxon>Negativicutes</taxon>
        <taxon>Veillonellales</taxon>
        <taxon>Veillonellaceae</taxon>
        <taxon>Veillonella</taxon>
    </lineage>
</organism>
<keyword evidence="3" id="KW-1185">Reference proteome</keyword>
<dbReference type="EMBL" id="JAWJZB010000002">
    <property type="protein sequence ID" value="MDV5087710.1"/>
    <property type="molecule type" value="Genomic_DNA"/>
</dbReference>
<evidence type="ECO:0000313" key="3">
    <source>
        <dbReference type="Proteomes" id="UP001272515"/>
    </source>
</evidence>
<gene>
    <name evidence="2" type="ORF">RVY80_02470</name>
</gene>
<dbReference type="Proteomes" id="UP001272515">
    <property type="component" value="Unassembled WGS sequence"/>
</dbReference>
<feature type="compositionally biased region" description="Basic and acidic residues" evidence="1">
    <location>
        <begin position="254"/>
        <end position="266"/>
    </location>
</feature>
<feature type="compositionally biased region" description="Basic and acidic residues" evidence="1">
    <location>
        <begin position="273"/>
        <end position="291"/>
    </location>
</feature>
<feature type="region of interest" description="Disordered" evidence="1">
    <location>
        <begin position="247"/>
        <end position="301"/>
    </location>
</feature>
<comment type="caution">
    <text evidence="2">The sequence shown here is derived from an EMBL/GenBank/DDBJ whole genome shotgun (WGS) entry which is preliminary data.</text>
</comment>
<dbReference type="RefSeq" id="WP_317329535.1">
    <property type="nucleotide sequence ID" value="NZ_JAWJZA010000015.1"/>
</dbReference>
<evidence type="ECO:0000256" key="1">
    <source>
        <dbReference type="SAM" id="MobiDB-lite"/>
    </source>
</evidence>
<evidence type="ECO:0000313" key="2">
    <source>
        <dbReference type="EMBL" id="MDV5087710.1"/>
    </source>
</evidence>
<name>A0ABU3Z714_9FIRM</name>
<protein>
    <submittedName>
        <fullName evidence="2">Uncharacterized protein</fullName>
    </submittedName>
</protein>
<reference evidence="2 3" key="1">
    <citation type="submission" date="2023-10" db="EMBL/GenBank/DDBJ databases">
        <title>Veillonella sp. nov., isolated from a pig farm feces dump.</title>
        <authorList>
            <person name="Chang Y.-H."/>
        </authorList>
    </citation>
    <scope>NUCLEOTIDE SEQUENCE [LARGE SCALE GENOMIC DNA]</scope>
    <source>
        <strain evidence="2 3">YH-vei2233</strain>
    </source>
</reference>
<proteinExistence type="predicted"/>
<sequence>MKQIHGIVDAKLIQSIRQSLKEKYGQDQHIQQIIEEIGTDEGLTRDELQVVYQAYLEVKERLYYTSLLNNLWNQIEDIQDRMALLHVYESLEQDLSQDAPIAPNKSNTPNTLHAPNMQNAPSTSNVIDPDDETDGIINMNCHIEMEPFTSVKNDADHIDLDDTSHNDIIDDLDDYYGSQGHVNNDVTNSSKSDVIDTSKHADLQNIKLKPIDTTNVEVPHIVMELLNQVYTKVKEDIDSGKISKKSLKQNAKSLKKEAKKLKSEFKKSKKDKKSKDKLKNKSKDNTKDKKANVTSKDAKKK</sequence>